<protein>
    <submittedName>
        <fullName evidence="2">Uncharacterized protein</fullName>
    </submittedName>
</protein>
<accession>A0A087U9A6</accession>
<dbReference type="Proteomes" id="UP000054359">
    <property type="component" value="Unassembled WGS sequence"/>
</dbReference>
<feature type="compositionally biased region" description="Basic and acidic residues" evidence="1">
    <location>
        <begin position="1"/>
        <end position="12"/>
    </location>
</feature>
<reference evidence="2 3" key="1">
    <citation type="submission" date="2013-11" db="EMBL/GenBank/DDBJ databases">
        <title>Genome sequencing of Stegodyphus mimosarum.</title>
        <authorList>
            <person name="Bechsgaard J."/>
        </authorList>
    </citation>
    <scope>NUCLEOTIDE SEQUENCE [LARGE SCALE GENOMIC DNA]</scope>
</reference>
<proteinExistence type="predicted"/>
<dbReference type="AlphaFoldDB" id="A0A087U9A6"/>
<feature type="non-terminal residue" evidence="2">
    <location>
        <position position="101"/>
    </location>
</feature>
<evidence type="ECO:0000256" key="1">
    <source>
        <dbReference type="SAM" id="MobiDB-lite"/>
    </source>
</evidence>
<organism evidence="2 3">
    <name type="scientific">Stegodyphus mimosarum</name>
    <name type="common">African social velvet spider</name>
    <dbReference type="NCBI Taxonomy" id="407821"/>
    <lineage>
        <taxon>Eukaryota</taxon>
        <taxon>Metazoa</taxon>
        <taxon>Ecdysozoa</taxon>
        <taxon>Arthropoda</taxon>
        <taxon>Chelicerata</taxon>
        <taxon>Arachnida</taxon>
        <taxon>Araneae</taxon>
        <taxon>Araneomorphae</taxon>
        <taxon>Entelegynae</taxon>
        <taxon>Eresoidea</taxon>
        <taxon>Eresidae</taxon>
        <taxon>Stegodyphus</taxon>
    </lineage>
</organism>
<name>A0A087U9A6_STEMI</name>
<evidence type="ECO:0000313" key="2">
    <source>
        <dbReference type="EMBL" id="KFM73945.1"/>
    </source>
</evidence>
<feature type="region of interest" description="Disordered" evidence="1">
    <location>
        <begin position="1"/>
        <end position="25"/>
    </location>
</feature>
<keyword evidence="3" id="KW-1185">Reference proteome</keyword>
<sequence length="101" mass="12049">MEGEDEAPRQPADDSQLAVEESGEELEHCKKPRKFLELISILIWLIEMEMNMKKKLMKSMKKKRRMRMEEKFNRGLKKLVNECQKKVYLVFLNPLSLKSSY</sequence>
<dbReference type="EMBL" id="KK118826">
    <property type="protein sequence ID" value="KFM73945.1"/>
    <property type="molecule type" value="Genomic_DNA"/>
</dbReference>
<evidence type="ECO:0000313" key="3">
    <source>
        <dbReference type="Proteomes" id="UP000054359"/>
    </source>
</evidence>
<gene>
    <name evidence="2" type="ORF">X975_22031</name>
</gene>